<dbReference type="SUPFAM" id="SSF54909">
    <property type="entry name" value="Dimeric alpha+beta barrel"/>
    <property type="match status" value="1"/>
</dbReference>
<keyword evidence="2" id="KW-1185">Reference proteome</keyword>
<dbReference type="STRING" id="937777.Deipe_3720"/>
<accession>L0A5M8</accession>
<reference evidence="2" key="1">
    <citation type="submission" date="2012-03" db="EMBL/GenBank/DDBJ databases">
        <title>Complete sequence of chromosome of Deinococcus peraridilitoris DSM 19664.</title>
        <authorList>
            <person name="Lucas S."/>
            <person name="Copeland A."/>
            <person name="Lapidus A."/>
            <person name="Glavina del Rio T."/>
            <person name="Dalin E."/>
            <person name="Tice H."/>
            <person name="Bruce D."/>
            <person name="Goodwin L."/>
            <person name="Pitluck S."/>
            <person name="Peters L."/>
            <person name="Mikhailova N."/>
            <person name="Lu M."/>
            <person name="Kyrpides N."/>
            <person name="Mavromatis K."/>
            <person name="Ivanova N."/>
            <person name="Brettin T."/>
            <person name="Detter J.C."/>
            <person name="Han C."/>
            <person name="Larimer F."/>
            <person name="Land M."/>
            <person name="Hauser L."/>
            <person name="Markowitz V."/>
            <person name="Cheng J.-F."/>
            <person name="Hugenholtz P."/>
            <person name="Woyke T."/>
            <person name="Wu D."/>
            <person name="Pukall R."/>
            <person name="Steenblock K."/>
            <person name="Brambilla E."/>
            <person name="Klenk H.-P."/>
            <person name="Eisen J.A."/>
        </authorList>
    </citation>
    <scope>NUCLEOTIDE SEQUENCE [LARGE SCALE GENOMIC DNA]</scope>
    <source>
        <strain evidence="2">DSM 19664 / LMG 22246 / CIP 109416 / KR-200</strain>
    </source>
</reference>
<organism evidence="1 2">
    <name type="scientific">Deinococcus peraridilitoris (strain DSM 19664 / LMG 22246 / CIP 109416 / KR-200)</name>
    <dbReference type="NCBI Taxonomy" id="937777"/>
    <lineage>
        <taxon>Bacteria</taxon>
        <taxon>Thermotogati</taxon>
        <taxon>Deinococcota</taxon>
        <taxon>Deinococci</taxon>
        <taxon>Deinococcales</taxon>
        <taxon>Deinococcaceae</taxon>
        <taxon>Deinococcus</taxon>
    </lineage>
</organism>
<dbReference type="KEGG" id="dpd:Deipe_3720"/>
<sequence length="245" mass="27686">MSERAGLVVSLTINRFQARSWWHGWRKMALDGRHLRHVPGLRFVRLLGTGRGGDLTLSADPLRWARFAVWQDRAAFEQFEHSLFHRREFPLLAESYTVIMRPVQWHGAWDGALPFGAGTPGGVPAPSAPVAVLTRATLRPSKLRAFWQAVPASQRALHAQPGLLAALGVGEAPLLRQATFSLWRDAASMRRFAYADGEHRTVIARTRRERWYREELFARFEVLASRGSWNGRDPLQAMTGEGRDV</sequence>
<proteinExistence type="predicted"/>
<name>L0A5M8_DEIPD</name>
<dbReference type="RefSeq" id="WP_015237442.1">
    <property type="nucleotide sequence ID" value="NC_019793.1"/>
</dbReference>
<protein>
    <recommendedName>
        <fullName evidence="3">Spheroidene monooxygenase</fullName>
    </recommendedName>
</protein>
<evidence type="ECO:0000313" key="2">
    <source>
        <dbReference type="Proteomes" id="UP000010467"/>
    </source>
</evidence>
<dbReference type="Proteomes" id="UP000010467">
    <property type="component" value="Chromosome"/>
</dbReference>
<dbReference type="InterPro" id="IPR011008">
    <property type="entry name" value="Dimeric_a/b-barrel"/>
</dbReference>
<dbReference type="InterPro" id="IPR049574">
    <property type="entry name" value="CrtA-like"/>
</dbReference>
<dbReference type="eggNOG" id="ENOG5030G1W">
    <property type="taxonomic scope" value="Bacteria"/>
</dbReference>
<evidence type="ECO:0000313" key="1">
    <source>
        <dbReference type="EMBL" id="AFZ69146.1"/>
    </source>
</evidence>
<dbReference type="HOGENOM" id="CLU_064051_0_0_0"/>
<dbReference type="EMBL" id="CP003382">
    <property type="protein sequence ID" value="AFZ69146.1"/>
    <property type="molecule type" value="Genomic_DNA"/>
</dbReference>
<dbReference type="PATRIC" id="fig|937777.3.peg.3730"/>
<gene>
    <name evidence="1" type="ordered locus">Deipe_3720</name>
</gene>
<dbReference type="CDD" id="cd21650">
    <property type="entry name" value="CrtA-like"/>
    <property type="match status" value="1"/>
</dbReference>
<dbReference type="AlphaFoldDB" id="L0A5M8"/>
<evidence type="ECO:0008006" key="3">
    <source>
        <dbReference type="Google" id="ProtNLM"/>
    </source>
</evidence>